<comment type="caution">
    <text evidence="1">The sequence shown here is derived from an EMBL/GenBank/DDBJ whole genome shotgun (WGS) entry which is preliminary data.</text>
</comment>
<dbReference type="EMBL" id="MFBJ01000061">
    <property type="protein sequence ID" value="OGD95182.1"/>
    <property type="molecule type" value="Genomic_DNA"/>
</dbReference>
<dbReference type="Pfam" id="PF18924">
    <property type="entry name" value="DUF5674"/>
    <property type="match status" value="1"/>
</dbReference>
<dbReference type="Proteomes" id="UP000176666">
    <property type="component" value="Unassembled WGS sequence"/>
</dbReference>
<dbReference type="AlphaFoldDB" id="A0A1F5GTI2"/>
<evidence type="ECO:0000313" key="1">
    <source>
        <dbReference type="EMBL" id="OGD95182.1"/>
    </source>
</evidence>
<proteinExistence type="predicted"/>
<dbReference type="InterPro" id="IPR043731">
    <property type="entry name" value="DUF5674"/>
</dbReference>
<name>A0A1F5GTI2_9BACT</name>
<protein>
    <submittedName>
        <fullName evidence="1">Uncharacterized protein</fullName>
    </submittedName>
</protein>
<sequence length="110" mass="12482">MIIIFNKKATGKDIDKVSEDFDGFYIKVVADIKREILAAGGERHFDAEQTLLENGSKQADLWGGGVDVKTGEIDYNSMINLRPNQNNTSREIMSVEIRHKFDKIVRKLLI</sequence>
<organism evidence="1 2">
    <name type="scientific">Candidatus Curtissbacteria bacterium RIFCSPHIGHO2_12_FULL_38_9b</name>
    <dbReference type="NCBI Taxonomy" id="1797720"/>
    <lineage>
        <taxon>Bacteria</taxon>
        <taxon>Candidatus Curtissiibacteriota</taxon>
    </lineage>
</organism>
<reference evidence="1 2" key="1">
    <citation type="journal article" date="2016" name="Nat. Commun.">
        <title>Thousands of microbial genomes shed light on interconnected biogeochemical processes in an aquifer system.</title>
        <authorList>
            <person name="Anantharaman K."/>
            <person name="Brown C.T."/>
            <person name="Hug L.A."/>
            <person name="Sharon I."/>
            <person name="Castelle C.J."/>
            <person name="Probst A.J."/>
            <person name="Thomas B.C."/>
            <person name="Singh A."/>
            <person name="Wilkins M.J."/>
            <person name="Karaoz U."/>
            <person name="Brodie E.L."/>
            <person name="Williams K.H."/>
            <person name="Hubbard S.S."/>
            <person name="Banfield J.F."/>
        </authorList>
    </citation>
    <scope>NUCLEOTIDE SEQUENCE [LARGE SCALE GENOMIC DNA]</scope>
</reference>
<evidence type="ECO:0000313" key="2">
    <source>
        <dbReference type="Proteomes" id="UP000176666"/>
    </source>
</evidence>
<gene>
    <name evidence="1" type="ORF">A3F02_03310</name>
</gene>
<accession>A0A1F5GTI2</accession>